<dbReference type="AlphaFoldDB" id="A0AAV7UKL8"/>
<dbReference type="InterPro" id="IPR028002">
    <property type="entry name" value="Myb_DNA-bind_5"/>
</dbReference>
<dbReference type="PANTHER" id="PTHR23098:SF16">
    <property type="entry name" value="REGULATORY PROTEIN ZESTE"/>
    <property type="match status" value="1"/>
</dbReference>
<organism evidence="3 4">
    <name type="scientific">Pleurodeles waltl</name>
    <name type="common">Iberian ribbed newt</name>
    <dbReference type="NCBI Taxonomy" id="8319"/>
    <lineage>
        <taxon>Eukaryota</taxon>
        <taxon>Metazoa</taxon>
        <taxon>Chordata</taxon>
        <taxon>Craniata</taxon>
        <taxon>Vertebrata</taxon>
        <taxon>Euteleostomi</taxon>
        <taxon>Amphibia</taxon>
        <taxon>Batrachia</taxon>
        <taxon>Caudata</taxon>
        <taxon>Salamandroidea</taxon>
        <taxon>Salamandridae</taxon>
        <taxon>Pleurodelinae</taxon>
        <taxon>Pleurodeles</taxon>
    </lineage>
</organism>
<sequence>MAAAPGERAPAFTGEELEKLVDGVLPQYALLYGPPDQQVRAHEKIGIWRAIAKEVRTLGVHHRRGTHCRKRWEDIRRGTKKTAESLLGMASQRRRGACRQLSPLMFRILAMAYPDLDGRVRAAQQTQGASSGGGEVASGQEGAASHMAQEGHATESDWTSETEGEGSSTTGMTGPCSDTDTSSEGGSLAGVAPSEPPAITGTAATQRTISALPAAPQRSPRARSARKPGISFAPGTSGPAPVTPAALSEEVIDLLRTLIVGQTTLLNAIQGVEREVHRSNAYLEGIHSGQAAHQRSFQALASALTAAIVPVSCLPLLTPSSQSPARTAELGPAVSSTAPLGPAVSRTAELGPSRQGPLNWAPPSQAPLRWAPPSQEPLNWAPPSQAPLRWAPPSQEPLNWALQGKDR</sequence>
<comment type="caution">
    <text evidence="3">The sequence shown here is derived from an EMBL/GenBank/DDBJ whole genome shotgun (WGS) entry which is preliminary data.</text>
</comment>
<feature type="region of interest" description="Disordered" evidence="1">
    <location>
        <begin position="322"/>
        <end position="407"/>
    </location>
</feature>
<feature type="compositionally biased region" description="Low complexity" evidence="1">
    <location>
        <begin position="165"/>
        <end position="174"/>
    </location>
</feature>
<evidence type="ECO:0000256" key="1">
    <source>
        <dbReference type="SAM" id="MobiDB-lite"/>
    </source>
</evidence>
<evidence type="ECO:0000313" key="4">
    <source>
        <dbReference type="Proteomes" id="UP001066276"/>
    </source>
</evidence>
<dbReference type="GO" id="GO:0005634">
    <property type="term" value="C:nucleus"/>
    <property type="evidence" value="ECO:0007669"/>
    <property type="project" value="TreeGrafter"/>
</dbReference>
<accession>A0AAV7UKL8</accession>
<gene>
    <name evidence="3" type="ORF">NDU88_006304</name>
</gene>
<feature type="domain" description="Myb/SANT-like DNA-binding" evidence="2">
    <location>
        <begin position="8"/>
        <end position="82"/>
    </location>
</feature>
<reference evidence="3" key="1">
    <citation type="journal article" date="2022" name="bioRxiv">
        <title>Sequencing and chromosome-scale assembly of the giantPleurodeles waltlgenome.</title>
        <authorList>
            <person name="Brown T."/>
            <person name="Elewa A."/>
            <person name="Iarovenko S."/>
            <person name="Subramanian E."/>
            <person name="Araus A.J."/>
            <person name="Petzold A."/>
            <person name="Susuki M."/>
            <person name="Suzuki K.-i.T."/>
            <person name="Hayashi T."/>
            <person name="Toyoda A."/>
            <person name="Oliveira C."/>
            <person name="Osipova E."/>
            <person name="Leigh N.D."/>
            <person name="Simon A."/>
            <person name="Yun M.H."/>
        </authorList>
    </citation>
    <scope>NUCLEOTIDE SEQUENCE</scope>
    <source>
        <strain evidence="3">20211129_DDA</strain>
        <tissue evidence="3">Liver</tissue>
    </source>
</reference>
<name>A0AAV7UKL8_PLEWA</name>
<evidence type="ECO:0000313" key="3">
    <source>
        <dbReference type="EMBL" id="KAJ1189560.1"/>
    </source>
</evidence>
<evidence type="ECO:0000259" key="2">
    <source>
        <dbReference type="Pfam" id="PF13873"/>
    </source>
</evidence>
<feature type="compositionally biased region" description="Low complexity" evidence="1">
    <location>
        <begin position="210"/>
        <end position="219"/>
    </location>
</feature>
<dbReference type="Proteomes" id="UP001066276">
    <property type="component" value="Chromosome 3_1"/>
</dbReference>
<dbReference type="PANTHER" id="PTHR23098">
    <property type="entry name" value="AGAP001331-PA-RELATED"/>
    <property type="match status" value="1"/>
</dbReference>
<keyword evidence="4" id="KW-1185">Reference proteome</keyword>
<protein>
    <recommendedName>
        <fullName evidence="2">Myb/SANT-like DNA-binding domain-containing protein</fullName>
    </recommendedName>
</protein>
<proteinExistence type="predicted"/>
<dbReference type="EMBL" id="JANPWB010000005">
    <property type="protein sequence ID" value="KAJ1189560.1"/>
    <property type="molecule type" value="Genomic_DNA"/>
</dbReference>
<feature type="compositionally biased region" description="Polar residues" evidence="1">
    <location>
        <begin position="176"/>
        <end position="185"/>
    </location>
</feature>
<dbReference type="Pfam" id="PF13873">
    <property type="entry name" value="Myb_DNA-bind_5"/>
    <property type="match status" value="1"/>
</dbReference>
<feature type="region of interest" description="Disordered" evidence="1">
    <location>
        <begin position="122"/>
        <end position="242"/>
    </location>
</feature>